<reference evidence="5 6" key="1">
    <citation type="submission" date="2019-07" db="EMBL/GenBank/DDBJ databases">
        <title>Genome assembly of two rare yeast pathogens: Diutina rugosa and Trichomonascus ciferrii.</title>
        <authorList>
            <person name="Mixao V."/>
            <person name="Saus E."/>
            <person name="Hansen A."/>
            <person name="Lass-Flor C."/>
            <person name="Gabaldon T."/>
        </authorList>
    </citation>
    <scope>NUCLEOTIDE SEQUENCE [LARGE SCALE GENOMIC DNA]</scope>
    <source>
        <strain evidence="5 6">CBS 613</strain>
    </source>
</reference>
<comment type="caution">
    <text evidence="5">The sequence shown here is derived from an EMBL/GenBank/DDBJ whole genome shotgun (WGS) entry which is preliminary data.</text>
</comment>
<dbReference type="EMBL" id="SWFT01000105">
    <property type="protein sequence ID" value="KAA8901128.1"/>
    <property type="molecule type" value="Genomic_DNA"/>
</dbReference>
<dbReference type="InterPro" id="IPR020373">
    <property type="entry name" value="Kgd4/YMR-31"/>
</dbReference>
<evidence type="ECO:0000256" key="3">
    <source>
        <dbReference type="ARBA" id="ARBA00043970"/>
    </source>
</evidence>
<dbReference type="Proteomes" id="UP000449547">
    <property type="component" value="Unassembled WGS sequence"/>
</dbReference>
<gene>
    <name evidence="5" type="ORF">DIURU_003498</name>
</gene>
<feature type="compositionally biased region" description="Low complexity" evidence="4">
    <location>
        <begin position="35"/>
        <end position="56"/>
    </location>
</feature>
<evidence type="ECO:0000256" key="2">
    <source>
        <dbReference type="ARBA" id="ARBA00023128"/>
    </source>
</evidence>
<dbReference type="OrthoDB" id="2116030at2759"/>
<organism evidence="5 6">
    <name type="scientific">Diutina rugosa</name>
    <name type="common">Yeast</name>
    <name type="synonym">Candida rugosa</name>
    <dbReference type="NCBI Taxonomy" id="5481"/>
    <lineage>
        <taxon>Eukaryota</taxon>
        <taxon>Fungi</taxon>
        <taxon>Dikarya</taxon>
        <taxon>Ascomycota</taxon>
        <taxon>Saccharomycotina</taxon>
        <taxon>Pichiomycetes</taxon>
        <taxon>Debaryomycetaceae</taxon>
        <taxon>Diutina</taxon>
    </lineage>
</organism>
<comment type="similarity">
    <text evidence="3">Belongs to the alpha-ketoglutarate dehydrogenase component 4 family.</text>
</comment>
<dbReference type="GO" id="GO:0005739">
    <property type="term" value="C:mitochondrion"/>
    <property type="evidence" value="ECO:0007669"/>
    <property type="project" value="UniProtKB-SubCell"/>
</dbReference>
<dbReference type="GO" id="GO:0006103">
    <property type="term" value="P:2-oxoglutarate metabolic process"/>
    <property type="evidence" value="ECO:0007669"/>
    <property type="project" value="InterPro"/>
</dbReference>
<dbReference type="Pfam" id="PF10937">
    <property type="entry name" value="Kgd4-YMR31"/>
    <property type="match status" value="1"/>
</dbReference>
<evidence type="ECO:0000313" key="5">
    <source>
        <dbReference type="EMBL" id="KAA8901128.1"/>
    </source>
</evidence>
<comment type="subcellular location">
    <subcellularLocation>
        <location evidence="1">Mitochondrion</location>
    </subcellularLocation>
</comment>
<accession>A0A642ULA6</accession>
<keyword evidence="2" id="KW-0496">Mitochondrion</keyword>
<proteinExistence type="inferred from homology"/>
<feature type="region of interest" description="Disordered" evidence="4">
    <location>
        <begin position="28"/>
        <end position="64"/>
    </location>
</feature>
<dbReference type="AlphaFoldDB" id="A0A642ULA6"/>
<evidence type="ECO:0000313" key="6">
    <source>
        <dbReference type="Proteomes" id="UP000449547"/>
    </source>
</evidence>
<dbReference type="GeneID" id="54782149"/>
<name>A0A642ULA6_DIURU</name>
<dbReference type="RefSeq" id="XP_034011751.1">
    <property type="nucleotide sequence ID" value="XM_034156266.1"/>
</dbReference>
<protein>
    <submittedName>
        <fullName evidence="5">Uncharacterized protein</fullName>
    </submittedName>
</protein>
<evidence type="ECO:0000256" key="4">
    <source>
        <dbReference type="SAM" id="MobiDB-lite"/>
    </source>
</evidence>
<evidence type="ECO:0000256" key="1">
    <source>
        <dbReference type="ARBA" id="ARBA00004173"/>
    </source>
</evidence>
<dbReference type="OMA" id="KFIGGPH"/>
<sequence>MRQAVRLLKQYSPSIKFVGGPHKFQSHPAGVHPCAPNGLAPSGAGSSGSSYSNSSPIEAGDGEVFSRAELPTRFQYKLPKEFEAEDIQSGGAEIVW</sequence>
<keyword evidence="6" id="KW-1185">Reference proteome</keyword>
<dbReference type="VEuPathDB" id="FungiDB:DIURU_003498"/>